<dbReference type="InterPro" id="IPR020449">
    <property type="entry name" value="Tscrpt_reg_AraC-type_HTH"/>
</dbReference>
<evidence type="ECO:0000259" key="5">
    <source>
        <dbReference type="PROSITE" id="PS01124"/>
    </source>
</evidence>
<comment type="caution">
    <text evidence="6">The sequence shown here is derived from an EMBL/GenBank/DDBJ whole genome shotgun (WGS) entry which is preliminary data.</text>
</comment>
<dbReference type="InterPro" id="IPR018060">
    <property type="entry name" value="HTH_AraC"/>
</dbReference>
<proteinExistence type="predicted"/>
<sequence>MQGLQPWLDAVKRAYKQAEMEHTFGVNPERWPEPIAQAVKMIVERVHDKLSVSDVAREVGLSRSHLSSLFKKTLGEGFVAYTYRTKLKAAQELLATTDTAVQDIADTLGMVDSKYFSKWFKRCTGQTPSEYRQQKRQPRSDKVTPESP</sequence>
<keyword evidence="1" id="KW-0805">Transcription regulation</keyword>
<dbReference type="Proteomes" id="UP000031967">
    <property type="component" value="Unassembled WGS sequence"/>
</dbReference>
<feature type="region of interest" description="Disordered" evidence="4">
    <location>
        <begin position="126"/>
        <end position="148"/>
    </location>
</feature>
<dbReference type="PANTHER" id="PTHR43280:SF10">
    <property type="entry name" value="REGULATORY PROTEIN POCR"/>
    <property type="match status" value="1"/>
</dbReference>
<dbReference type="PROSITE" id="PS01124">
    <property type="entry name" value="HTH_ARAC_FAMILY_2"/>
    <property type="match status" value="1"/>
</dbReference>
<dbReference type="RefSeq" id="WP_041044971.1">
    <property type="nucleotide sequence ID" value="NZ_JXAK01000002.1"/>
</dbReference>
<evidence type="ECO:0000256" key="2">
    <source>
        <dbReference type="ARBA" id="ARBA00023125"/>
    </source>
</evidence>
<keyword evidence="3" id="KW-0804">Transcription</keyword>
<evidence type="ECO:0000256" key="3">
    <source>
        <dbReference type="ARBA" id="ARBA00023163"/>
    </source>
</evidence>
<reference evidence="6 7" key="1">
    <citation type="submission" date="2014-12" db="EMBL/GenBank/DDBJ databases">
        <title>Draft genome sequence of Paenibacillus kamchatkensis strain B-2647.</title>
        <authorList>
            <person name="Karlyshev A.V."/>
            <person name="Kudryashova E.B."/>
        </authorList>
    </citation>
    <scope>NUCLEOTIDE SEQUENCE [LARGE SCALE GENOMIC DNA]</scope>
    <source>
        <strain evidence="6 7">VKM B-2647</strain>
    </source>
</reference>
<dbReference type="PROSITE" id="PS00041">
    <property type="entry name" value="HTH_ARAC_FAMILY_1"/>
    <property type="match status" value="1"/>
</dbReference>
<organism evidence="6 7">
    <name type="scientific">Gordoniibacillus kamchatkensis</name>
    <dbReference type="NCBI Taxonomy" id="1590651"/>
    <lineage>
        <taxon>Bacteria</taxon>
        <taxon>Bacillati</taxon>
        <taxon>Bacillota</taxon>
        <taxon>Bacilli</taxon>
        <taxon>Bacillales</taxon>
        <taxon>Paenibacillaceae</taxon>
        <taxon>Gordoniibacillus</taxon>
    </lineage>
</organism>
<keyword evidence="7" id="KW-1185">Reference proteome</keyword>
<evidence type="ECO:0000256" key="4">
    <source>
        <dbReference type="SAM" id="MobiDB-lite"/>
    </source>
</evidence>
<accession>A0ABR5AMI0</accession>
<name>A0ABR5AMI0_9BACL</name>
<dbReference type="SUPFAM" id="SSF46689">
    <property type="entry name" value="Homeodomain-like"/>
    <property type="match status" value="2"/>
</dbReference>
<dbReference type="PRINTS" id="PR00032">
    <property type="entry name" value="HTHARAC"/>
</dbReference>
<feature type="compositionally biased region" description="Basic and acidic residues" evidence="4">
    <location>
        <begin position="138"/>
        <end position="148"/>
    </location>
</feature>
<dbReference type="PANTHER" id="PTHR43280">
    <property type="entry name" value="ARAC-FAMILY TRANSCRIPTIONAL REGULATOR"/>
    <property type="match status" value="1"/>
</dbReference>
<dbReference type="InterPro" id="IPR009057">
    <property type="entry name" value="Homeodomain-like_sf"/>
</dbReference>
<evidence type="ECO:0000313" key="6">
    <source>
        <dbReference type="EMBL" id="KIL42242.1"/>
    </source>
</evidence>
<evidence type="ECO:0000313" key="7">
    <source>
        <dbReference type="Proteomes" id="UP000031967"/>
    </source>
</evidence>
<dbReference type="SMART" id="SM00342">
    <property type="entry name" value="HTH_ARAC"/>
    <property type="match status" value="1"/>
</dbReference>
<keyword evidence="2" id="KW-0238">DNA-binding</keyword>
<dbReference type="Gene3D" id="1.10.10.60">
    <property type="entry name" value="Homeodomain-like"/>
    <property type="match status" value="2"/>
</dbReference>
<gene>
    <name evidence="6" type="ORF">SD70_01475</name>
</gene>
<protein>
    <recommendedName>
        <fullName evidence="5">HTH araC/xylS-type domain-containing protein</fullName>
    </recommendedName>
</protein>
<dbReference type="Pfam" id="PF12833">
    <property type="entry name" value="HTH_18"/>
    <property type="match status" value="1"/>
</dbReference>
<dbReference type="InterPro" id="IPR018062">
    <property type="entry name" value="HTH_AraC-typ_CS"/>
</dbReference>
<feature type="domain" description="HTH araC/xylS-type" evidence="5">
    <location>
        <begin position="36"/>
        <end position="134"/>
    </location>
</feature>
<dbReference type="EMBL" id="JXAK01000002">
    <property type="protein sequence ID" value="KIL42242.1"/>
    <property type="molecule type" value="Genomic_DNA"/>
</dbReference>
<evidence type="ECO:0000256" key="1">
    <source>
        <dbReference type="ARBA" id="ARBA00023015"/>
    </source>
</evidence>